<gene>
    <name evidence="2" type="ORF">A0H81_02753</name>
</gene>
<feature type="compositionally biased region" description="Pro residues" evidence="1">
    <location>
        <begin position="174"/>
        <end position="185"/>
    </location>
</feature>
<dbReference type="OrthoDB" id="2553626at2759"/>
<evidence type="ECO:0000313" key="2">
    <source>
        <dbReference type="EMBL" id="OBZ78078.1"/>
    </source>
</evidence>
<dbReference type="Proteomes" id="UP000092993">
    <property type="component" value="Unassembled WGS sequence"/>
</dbReference>
<dbReference type="AlphaFoldDB" id="A0A1C7MMM0"/>
<feature type="compositionally biased region" description="Polar residues" evidence="1">
    <location>
        <begin position="111"/>
        <end position="125"/>
    </location>
</feature>
<comment type="caution">
    <text evidence="2">The sequence shown here is derived from an EMBL/GenBank/DDBJ whole genome shotgun (WGS) entry which is preliminary data.</text>
</comment>
<feature type="region of interest" description="Disordered" evidence="1">
    <location>
        <begin position="164"/>
        <end position="259"/>
    </location>
</feature>
<feature type="compositionally biased region" description="Pro residues" evidence="1">
    <location>
        <begin position="225"/>
        <end position="239"/>
    </location>
</feature>
<evidence type="ECO:0000256" key="1">
    <source>
        <dbReference type="SAM" id="MobiDB-lite"/>
    </source>
</evidence>
<feature type="region of interest" description="Disordered" evidence="1">
    <location>
        <begin position="98"/>
        <end position="150"/>
    </location>
</feature>
<dbReference type="EMBL" id="LUGG01000002">
    <property type="protein sequence ID" value="OBZ78078.1"/>
    <property type="molecule type" value="Genomic_DNA"/>
</dbReference>
<evidence type="ECO:0000313" key="3">
    <source>
        <dbReference type="Proteomes" id="UP000092993"/>
    </source>
</evidence>
<feature type="compositionally biased region" description="Low complexity" evidence="1">
    <location>
        <begin position="164"/>
        <end position="173"/>
    </location>
</feature>
<accession>A0A1C7MMM0</accession>
<feature type="compositionally biased region" description="Basic and acidic residues" evidence="1">
    <location>
        <begin position="486"/>
        <end position="500"/>
    </location>
</feature>
<feature type="region of interest" description="Disordered" evidence="1">
    <location>
        <begin position="555"/>
        <end position="596"/>
    </location>
</feature>
<sequence>MPQHALFTASLQDIVAEDEPQPKVDYEQLKLGVREARAWLRGRYPSLSTHVVDSILRMFCPDLGPTDILTAGQFFAVLRLVSHVQDGRQLDKSLVFVQAHPAPSRPPTPTGKPSRSLSESHAAQPTPSPSLPSPDANPFQAFTSRAPESAPAAPYIPAAPYVPAAPSASTTPRPSVPPVLPPKPNNPFLARRGSQGALPQSAPANAPGFSHQRTRPSASLDAKLPPLPPRKPPVLPPPRHASLNPSAGAALPSRSSTTNHPNVLIQQSLQATRIAQSLKKAEQQLENERVLEQSLRTPPHPQHESLRRRRRLRFIEVRQLRGRPMPDRVPSLPPRRRISPSAPSTVGSTRSFEQVAHAKVAPFKRPTLPLEIQPPWLASRSTSPVRTPPRSLVDLPSEPPPTHPDRKPPPTPESERAGSPSSRMLRSQSMHHASAPPLPPPPRRKRPESVQLTPTTPPSDSPFASPAPQLATANHTLSRHLSISSRGRDRGRDRDRDRDASAFSDSPIANIQKTLTSLQLRAQPHLDAARYKAEAGLTRRGFVQHSQHGARWIREEGEEGLMDDVDAGGGTSGRDDDDGLDQDPDAGEGCQAEKSVAERVRRLREGGVDVAMVDKDGDRPGAHRLVLERDDLKWPAGEGWKPL</sequence>
<organism evidence="2 3">
    <name type="scientific">Grifola frondosa</name>
    <name type="common">Maitake</name>
    <name type="synonym">Polyporus frondosus</name>
    <dbReference type="NCBI Taxonomy" id="5627"/>
    <lineage>
        <taxon>Eukaryota</taxon>
        <taxon>Fungi</taxon>
        <taxon>Dikarya</taxon>
        <taxon>Basidiomycota</taxon>
        <taxon>Agaricomycotina</taxon>
        <taxon>Agaricomycetes</taxon>
        <taxon>Polyporales</taxon>
        <taxon>Grifolaceae</taxon>
        <taxon>Grifola</taxon>
    </lineage>
</organism>
<feature type="compositionally biased region" description="Acidic residues" evidence="1">
    <location>
        <begin position="575"/>
        <end position="586"/>
    </location>
</feature>
<keyword evidence="3" id="KW-1185">Reference proteome</keyword>
<feature type="compositionally biased region" description="Basic and acidic residues" evidence="1">
    <location>
        <begin position="403"/>
        <end position="416"/>
    </location>
</feature>
<feature type="compositionally biased region" description="Polar residues" evidence="1">
    <location>
        <begin position="419"/>
        <end position="431"/>
    </location>
</feature>
<protein>
    <submittedName>
        <fullName evidence="2">Uncharacterized protein</fullName>
    </submittedName>
</protein>
<name>A0A1C7MMM0_GRIFR</name>
<feature type="region of interest" description="Disordered" evidence="1">
    <location>
        <begin position="324"/>
        <end position="352"/>
    </location>
</feature>
<feature type="compositionally biased region" description="Polar residues" evidence="1">
    <location>
        <begin position="471"/>
        <end position="481"/>
    </location>
</feature>
<feature type="compositionally biased region" description="Acidic residues" evidence="1">
    <location>
        <begin position="556"/>
        <end position="566"/>
    </location>
</feature>
<feature type="region of interest" description="Disordered" evidence="1">
    <location>
        <begin position="374"/>
        <end position="510"/>
    </location>
</feature>
<feature type="region of interest" description="Disordered" evidence="1">
    <location>
        <begin position="290"/>
        <end position="309"/>
    </location>
</feature>
<dbReference type="STRING" id="5627.A0A1C7MMM0"/>
<proteinExistence type="predicted"/>
<reference evidence="2 3" key="1">
    <citation type="submission" date="2016-03" db="EMBL/GenBank/DDBJ databases">
        <title>Whole genome sequencing of Grifola frondosa 9006-11.</title>
        <authorList>
            <person name="Min B."/>
            <person name="Park H."/>
            <person name="Kim J.-G."/>
            <person name="Cho H."/>
            <person name="Oh Y.-L."/>
            <person name="Kong W.-S."/>
            <person name="Choi I.-G."/>
        </authorList>
    </citation>
    <scope>NUCLEOTIDE SEQUENCE [LARGE SCALE GENOMIC DNA]</scope>
    <source>
        <strain evidence="2 3">9006-11</strain>
    </source>
</reference>
<dbReference type="OMA" id="KWPAGEG"/>